<evidence type="ECO:0000313" key="2">
    <source>
        <dbReference type="EMBL" id="QJA59017.1"/>
    </source>
</evidence>
<dbReference type="EMBL" id="MT141351">
    <property type="protein sequence ID" value="QJA59017.1"/>
    <property type="molecule type" value="Genomic_DNA"/>
</dbReference>
<protein>
    <submittedName>
        <fullName evidence="1">Uncharacterized protein</fullName>
    </submittedName>
</protein>
<evidence type="ECO:0000313" key="3">
    <source>
        <dbReference type="EMBL" id="QJH96619.1"/>
    </source>
</evidence>
<reference evidence="1" key="1">
    <citation type="submission" date="2020-03" db="EMBL/GenBank/DDBJ databases">
        <title>The deep terrestrial virosphere.</title>
        <authorList>
            <person name="Holmfeldt K."/>
            <person name="Nilsson E."/>
            <person name="Simone D."/>
            <person name="Lopez-Fernandez M."/>
            <person name="Wu X."/>
            <person name="de Brujin I."/>
            <person name="Lundin D."/>
            <person name="Andersson A."/>
            <person name="Bertilsson S."/>
            <person name="Dopson M."/>
        </authorList>
    </citation>
    <scope>NUCLEOTIDE SEQUENCE</scope>
    <source>
        <strain evidence="2">MM415B01374</strain>
        <strain evidence="1">TM448A00646</strain>
        <strain evidence="3">TM448B00781</strain>
    </source>
</reference>
<organism evidence="1">
    <name type="scientific">viral metagenome</name>
    <dbReference type="NCBI Taxonomy" id="1070528"/>
    <lineage>
        <taxon>unclassified sequences</taxon>
        <taxon>metagenomes</taxon>
        <taxon>organismal metagenomes</taxon>
    </lineage>
</organism>
<dbReference type="EMBL" id="MT144657">
    <property type="protein sequence ID" value="QJH96619.1"/>
    <property type="molecule type" value="Genomic_DNA"/>
</dbReference>
<dbReference type="AlphaFoldDB" id="A0A6H1ZIP6"/>
<sequence length="114" mass="12506">MEKAVYLTDDRDYPVEDQRTLVIFSGGNGDWYVQVAPAHGRTTEGVRICTSGGAASQCPGLGIAIADAYRAIRAAGNDDPPPRSRFELEAEVDAWRRRFPGLMFDGFELVNVVD</sequence>
<accession>A0A6H1ZIP6</accession>
<name>A0A6H1ZIP6_9ZZZZ</name>
<dbReference type="EMBL" id="MT144039">
    <property type="protein sequence ID" value="QJA47301.1"/>
    <property type="molecule type" value="Genomic_DNA"/>
</dbReference>
<evidence type="ECO:0000313" key="1">
    <source>
        <dbReference type="EMBL" id="QJA47301.1"/>
    </source>
</evidence>
<gene>
    <name evidence="2" type="ORF">MM415B01374_0007</name>
    <name evidence="1" type="ORF">TM448A00646_0007</name>
    <name evidence="3" type="ORF">TM448B00781_0007</name>
</gene>
<proteinExistence type="predicted"/>